<evidence type="ECO:0000313" key="2">
    <source>
        <dbReference type="Proteomes" id="UP001189122"/>
    </source>
</evidence>
<sequence>MPHPSSALGGGVVDWLRRRCATPHGEVSVLPHPKQRK</sequence>
<dbReference type="EMBL" id="LR743588">
    <property type="protein sequence ID" value="CAA2615099.1"/>
    <property type="molecule type" value="Genomic_DNA"/>
</dbReference>
<keyword evidence="2" id="KW-1185">Reference proteome</keyword>
<dbReference type="Proteomes" id="UP001189122">
    <property type="component" value="Unassembled WGS sequence"/>
</dbReference>
<name>A0A7I8IAZ1_SPIIN</name>
<dbReference type="AlphaFoldDB" id="A0A7I8IAZ1"/>
<gene>
    <name evidence="1" type="ORF">SI7747_01001455</name>
</gene>
<dbReference type="EMBL" id="CACRZD030000001">
    <property type="protein sequence ID" value="CAA6654865.1"/>
    <property type="molecule type" value="Genomic_DNA"/>
</dbReference>
<proteinExistence type="predicted"/>
<protein>
    <submittedName>
        <fullName evidence="1">Uncharacterized protein</fullName>
    </submittedName>
</protein>
<evidence type="ECO:0000313" key="1">
    <source>
        <dbReference type="EMBL" id="CAA2615099.1"/>
    </source>
</evidence>
<accession>A0A7I8IAZ1</accession>
<organism evidence="1">
    <name type="scientific">Spirodela intermedia</name>
    <name type="common">Intermediate duckweed</name>
    <dbReference type="NCBI Taxonomy" id="51605"/>
    <lineage>
        <taxon>Eukaryota</taxon>
        <taxon>Viridiplantae</taxon>
        <taxon>Streptophyta</taxon>
        <taxon>Embryophyta</taxon>
        <taxon>Tracheophyta</taxon>
        <taxon>Spermatophyta</taxon>
        <taxon>Magnoliopsida</taxon>
        <taxon>Liliopsida</taxon>
        <taxon>Araceae</taxon>
        <taxon>Lemnoideae</taxon>
        <taxon>Spirodela</taxon>
    </lineage>
</organism>
<reference evidence="1 2" key="1">
    <citation type="submission" date="2019-12" db="EMBL/GenBank/DDBJ databases">
        <authorList>
            <person name="Scholz U."/>
            <person name="Mascher M."/>
            <person name="Fiebig A."/>
        </authorList>
    </citation>
    <scope>NUCLEOTIDE SEQUENCE</scope>
</reference>